<dbReference type="RefSeq" id="WP_168135615.1">
    <property type="nucleotide sequence ID" value="NZ_JAAVJH010000012.1"/>
</dbReference>
<keyword evidence="2" id="KW-1185">Reference proteome</keyword>
<name>A0ABX1CTU3_9SPHN</name>
<protein>
    <submittedName>
        <fullName evidence="1">Uncharacterized protein</fullName>
    </submittedName>
</protein>
<sequence length="199" mass="21624">MASTVAPSEVELDNDDAVALLTHVFSNGARRATLVDARIRYMQRADFPSHARTGRGRRTTHDLRAILKIAVALTLIDFGVPAAKAAEAVAGEWKMIGFALADAWFAARESGTPKAERMPVLAVSPWVLCEGDDKIRLGRLTRKMLSDPRPASSDAIYGRLMIDCVSVVDAIASGLADVSRYRDDEIEAAFSAFARHPLD</sequence>
<reference evidence="1 2" key="1">
    <citation type="submission" date="2020-03" db="EMBL/GenBank/DDBJ databases">
        <authorList>
            <person name="Wang L."/>
            <person name="He N."/>
            <person name="Li Y."/>
            <person name="Fang Y."/>
            <person name="Zhang F."/>
        </authorList>
    </citation>
    <scope>NUCLEOTIDE SEQUENCE [LARGE SCALE GENOMIC DNA]</scope>
    <source>
        <strain evidence="1 2">36D10-4-7</strain>
    </source>
</reference>
<comment type="caution">
    <text evidence="1">The sequence shown here is derived from an EMBL/GenBank/DDBJ whole genome shotgun (WGS) entry which is preliminary data.</text>
</comment>
<organism evidence="1 2">
    <name type="scientific">Sphingomonas corticis</name>
    <dbReference type="NCBI Taxonomy" id="2722791"/>
    <lineage>
        <taxon>Bacteria</taxon>
        <taxon>Pseudomonadati</taxon>
        <taxon>Pseudomonadota</taxon>
        <taxon>Alphaproteobacteria</taxon>
        <taxon>Sphingomonadales</taxon>
        <taxon>Sphingomonadaceae</taxon>
        <taxon>Sphingomonas</taxon>
    </lineage>
</organism>
<accession>A0ABX1CTU3</accession>
<dbReference type="EMBL" id="JAAVJH010000012">
    <property type="protein sequence ID" value="NJR80058.1"/>
    <property type="molecule type" value="Genomic_DNA"/>
</dbReference>
<gene>
    <name evidence="1" type="ORF">HBH26_15855</name>
</gene>
<dbReference type="Proteomes" id="UP000732399">
    <property type="component" value="Unassembled WGS sequence"/>
</dbReference>
<evidence type="ECO:0000313" key="1">
    <source>
        <dbReference type="EMBL" id="NJR80058.1"/>
    </source>
</evidence>
<proteinExistence type="predicted"/>
<evidence type="ECO:0000313" key="2">
    <source>
        <dbReference type="Proteomes" id="UP000732399"/>
    </source>
</evidence>